<evidence type="ECO:0000256" key="2">
    <source>
        <dbReference type="SAM" id="Phobius"/>
    </source>
</evidence>
<reference evidence="3" key="1">
    <citation type="submission" date="2021-04" db="EMBL/GenBank/DDBJ databases">
        <title>Pseudonocardia sp. nov., isolated from sandy soil of mangrove forest.</title>
        <authorList>
            <person name="Zan Z."/>
            <person name="Huang R."/>
            <person name="Liu W."/>
        </authorList>
    </citation>
    <scope>NUCLEOTIDE SEQUENCE</scope>
    <source>
        <strain evidence="3">S2-4</strain>
    </source>
</reference>
<keyword evidence="2" id="KW-0812">Transmembrane</keyword>
<dbReference type="Proteomes" id="UP001165283">
    <property type="component" value="Unassembled WGS sequence"/>
</dbReference>
<organism evidence="3 4">
    <name type="scientific">Pseudonocardia humida</name>
    <dbReference type="NCBI Taxonomy" id="2800819"/>
    <lineage>
        <taxon>Bacteria</taxon>
        <taxon>Bacillati</taxon>
        <taxon>Actinomycetota</taxon>
        <taxon>Actinomycetes</taxon>
        <taxon>Pseudonocardiales</taxon>
        <taxon>Pseudonocardiaceae</taxon>
        <taxon>Pseudonocardia</taxon>
    </lineage>
</organism>
<protein>
    <submittedName>
        <fullName evidence="3">Uncharacterized protein</fullName>
    </submittedName>
</protein>
<comment type="caution">
    <text evidence="3">The sequence shown here is derived from an EMBL/GenBank/DDBJ whole genome shotgun (WGS) entry which is preliminary data.</text>
</comment>
<evidence type="ECO:0000313" key="4">
    <source>
        <dbReference type="Proteomes" id="UP001165283"/>
    </source>
</evidence>
<dbReference type="EMBL" id="JAGSOV010000041">
    <property type="protein sequence ID" value="MCO1657434.1"/>
    <property type="molecule type" value="Genomic_DNA"/>
</dbReference>
<accession>A0ABT1A3J1</accession>
<evidence type="ECO:0000313" key="3">
    <source>
        <dbReference type="EMBL" id="MCO1657434.1"/>
    </source>
</evidence>
<keyword evidence="2" id="KW-0472">Membrane</keyword>
<name>A0ABT1A3J1_9PSEU</name>
<keyword evidence="4" id="KW-1185">Reference proteome</keyword>
<gene>
    <name evidence="3" type="ORF">KDL28_20455</name>
</gene>
<proteinExistence type="predicted"/>
<feature type="region of interest" description="Disordered" evidence="1">
    <location>
        <begin position="66"/>
        <end position="85"/>
    </location>
</feature>
<keyword evidence="2" id="KW-1133">Transmembrane helix</keyword>
<dbReference type="RefSeq" id="WP_252441081.1">
    <property type="nucleotide sequence ID" value="NZ_JAGSOV010000041.1"/>
</dbReference>
<feature type="transmembrane region" description="Helical" evidence="2">
    <location>
        <begin position="35"/>
        <end position="61"/>
    </location>
</feature>
<evidence type="ECO:0000256" key="1">
    <source>
        <dbReference type="SAM" id="MobiDB-lite"/>
    </source>
</evidence>
<sequence length="85" mass="8589">MNTHIARPILIGAAALVVLVTAGWAANTWPEVKHIATGIAIAVLAGMCSIGGITAVLLALLGNQASEPPEQPQATAHASDTRGAR</sequence>